<comment type="caution">
    <text evidence="1">The sequence shown here is derived from an EMBL/GenBank/DDBJ whole genome shotgun (WGS) entry which is preliminary data.</text>
</comment>
<evidence type="ECO:0000313" key="2">
    <source>
        <dbReference type="Proteomes" id="UP000076858"/>
    </source>
</evidence>
<gene>
    <name evidence="1" type="ORF">APZ42_008652</name>
</gene>
<name>A0A164EI39_9CRUS</name>
<dbReference type="AlphaFoldDB" id="A0A164EI39"/>
<keyword evidence="2" id="KW-1185">Reference proteome</keyword>
<feature type="non-terminal residue" evidence="1">
    <location>
        <position position="1"/>
    </location>
</feature>
<proteinExistence type="predicted"/>
<protein>
    <submittedName>
        <fullName evidence="1">Uncharacterized protein</fullName>
    </submittedName>
</protein>
<accession>A0A164EI39</accession>
<sequence length="68" mass="7593">VLTVFGKFPIGFGLFLVTCDHRVEKHELHRCSEDTVRKKHPAQSTVETVLILSGTMVRPLSAAFQCPI</sequence>
<dbReference type="Proteomes" id="UP000076858">
    <property type="component" value="Unassembled WGS sequence"/>
</dbReference>
<organism evidence="1 2">
    <name type="scientific">Daphnia magna</name>
    <dbReference type="NCBI Taxonomy" id="35525"/>
    <lineage>
        <taxon>Eukaryota</taxon>
        <taxon>Metazoa</taxon>
        <taxon>Ecdysozoa</taxon>
        <taxon>Arthropoda</taxon>
        <taxon>Crustacea</taxon>
        <taxon>Branchiopoda</taxon>
        <taxon>Diplostraca</taxon>
        <taxon>Cladocera</taxon>
        <taxon>Anomopoda</taxon>
        <taxon>Daphniidae</taxon>
        <taxon>Daphnia</taxon>
    </lineage>
</organism>
<evidence type="ECO:0000313" key="1">
    <source>
        <dbReference type="EMBL" id="KZR96803.1"/>
    </source>
</evidence>
<reference evidence="1 2" key="1">
    <citation type="submission" date="2016-03" db="EMBL/GenBank/DDBJ databases">
        <title>EvidentialGene: Evidence-directed Construction of Genes on Genomes.</title>
        <authorList>
            <person name="Gilbert D.G."/>
            <person name="Choi J.-H."/>
            <person name="Mockaitis K."/>
            <person name="Colbourne J."/>
            <person name="Pfrender M."/>
        </authorList>
    </citation>
    <scope>NUCLEOTIDE SEQUENCE [LARGE SCALE GENOMIC DNA]</scope>
    <source>
        <strain evidence="1 2">Xinb3</strain>
        <tissue evidence="1">Complete organism</tissue>
    </source>
</reference>
<dbReference type="EMBL" id="LRGB01023647">
    <property type="protein sequence ID" value="KZR96803.1"/>
    <property type="molecule type" value="Genomic_DNA"/>
</dbReference>